<accession>A0A3D9ZR29</accession>
<evidence type="ECO:0000256" key="2">
    <source>
        <dbReference type="ARBA" id="ARBA00022827"/>
    </source>
</evidence>
<dbReference type="Gene3D" id="3.50.50.60">
    <property type="entry name" value="FAD/NAD(P)-binding domain"/>
    <property type="match status" value="1"/>
</dbReference>
<keyword evidence="1" id="KW-0285">Flavoprotein</keyword>
<dbReference type="Proteomes" id="UP000256913">
    <property type="component" value="Unassembled WGS sequence"/>
</dbReference>
<evidence type="ECO:0000256" key="1">
    <source>
        <dbReference type="ARBA" id="ARBA00022630"/>
    </source>
</evidence>
<gene>
    <name evidence="6" type="ORF">DFJ67_5691</name>
</gene>
<keyword evidence="2" id="KW-0274">FAD</keyword>
<comment type="caution">
    <text evidence="6">The sequence shown here is derived from an EMBL/GenBank/DDBJ whole genome shotgun (WGS) entry which is preliminary data.</text>
</comment>
<keyword evidence="4" id="KW-0503">Monooxygenase</keyword>
<evidence type="ECO:0000313" key="7">
    <source>
        <dbReference type="Proteomes" id="UP000256913"/>
    </source>
</evidence>
<dbReference type="EMBL" id="QUMQ01000001">
    <property type="protein sequence ID" value="REF99651.1"/>
    <property type="molecule type" value="Genomic_DNA"/>
</dbReference>
<proteinExistence type="predicted"/>
<keyword evidence="7" id="KW-1185">Reference proteome</keyword>
<keyword evidence="3" id="KW-0560">Oxidoreductase</keyword>
<evidence type="ECO:0000256" key="3">
    <source>
        <dbReference type="ARBA" id="ARBA00023002"/>
    </source>
</evidence>
<evidence type="ECO:0000259" key="5">
    <source>
        <dbReference type="Pfam" id="PF01494"/>
    </source>
</evidence>
<dbReference type="GO" id="GO:0071949">
    <property type="term" value="F:FAD binding"/>
    <property type="evidence" value="ECO:0007669"/>
    <property type="project" value="InterPro"/>
</dbReference>
<dbReference type="RefSeq" id="WP_116070798.1">
    <property type="nucleotide sequence ID" value="NZ_BONB01000063.1"/>
</dbReference>
<dbReference type="PANTHER" id="PTHR47178">
    <property type="entry name" value="MONOOXYGENASE, FAD-BINDING"/>
    <property type="match status" value="1"/>
</dbReference>
<dbReference type="SUPFAM" id="SSF51905">
    <property type="entry name" value="FAD/NAD(P)-binding domain"/>
    <property type="match status" value="1"/>
</dbReference>
<name>A0A3D9ZR29_9ACTN</name>
<feature type="domain" description="FAD-binding" evidence="5">
    <location>
        <begin position="2"/>
        <end position="359"/>
    </location>
</feature>
<evidence type="ECO:0000256" key="4">
    <source>
        <dbReference type="ARBA" id="ARBA00023033"/>
    </source>
</evidence>
<sequence>MRVLIVGAGLGGLTLLHGLRAAGIDAHVYERSARQGGQPASYGIHLDANGLRALHNSLPADNWKHLDADGVPAPMVVRFHDPHRGVIATIDKRFPENATDPVTKRRAISRGELREALLRGTDSAPIVHWDKAFTHYGLTDDGVRAHFADGTHAEGDILVGADGSNSRVRHQRLPDLRRQELGIVNIAGRVPLAGDVAATLPAELTDGGINNVVPTRTGWMFLSTWATGDPYLVWAWAAAEDSYPPGVRDLDGTALKHLVTERTSTWSTPLRTLVHATDPGTITTVPLRTMPQLPDWTSSRITLLGDAIHNMTPMAGIGANTALRDADQLRRALSTSDNPVQAINAYETAMRDYANQALKLSTRNATNAALATRANRAAFRALLRAGTHLPALRRKMFGPTAR</sequence>
<evidence type="ECO:0000313" key="6">
    <source>
        <dbReference type="EMBL" id="REF99651.1"/>
    </source>
</evidence>
<dbReference type="AlphaFoldDB" id="A0A3D9ZR29"/>
<protein>
    <submittedName>
        <fullName evidence="6">2-polyprenyl-6-methoxyphenol hydroxylase-like FAD-dependent oxidoreductase</fullName>
    </submittedName>
</protein>
<reference evidence="6 7" key="1">
    <citation type="submission" date="2018-08" db="EMBL/GenBank/DDBJ databases">
        <title>Sequencing the genomes of 1000 actinobacteria strains.</title>
        <authorList>
            <person name="Klenk H.-P."/>
        </authorList>
    </citation>
    <scope>NUCLEOTIDE SEQUENCE [LARGE SCALE GENOMIC DNA]</scope>
    <source>
        <strain evidence="6 7">DSM 44099</strain>
    </source>
</reference>
<dbReference type="Pfam" id="PF01494">
    <property type="entry name" value="FAD_binding_3"/>
    <property type="match status" value="1"/>
</dbReference>
<organism evidence="6 7">
    <name type="scientific">Asanoa ferruginea</name>
    <dbReference type="NCBI Taxonomy" id="53367"/>
    <lineage>
        <taxon>Bacteria</taxon>
        <taxon>Bacillati</taxon>
        <taxon>Actinomycetota</taxon>
        <taxon>Actinomycetes</taxon>
        <taxon>Micromonosporales</taxon>
        <taxon>Micromonosporaceae</taxon>
        <taxon>Asanoa</taxon>
    </lineage>
</organism>
<dbReference type="InterPro" id="IPR002938">
    <property type="entry name" value="FAD-bd"/>
</dbReference>
<dbReference type="GO" id="GO:0004497">
    <property type="term" value="F:monooxygenase activity"/>
    <property type="evidence" value="ECO:0007669"/>
    <property type="project" value="UniProtKB-KW"/>
</dbReference>
<dbReference type="PANTHER" id="PTHR47178:SF5">
    <property type="entry name" value="FAD-BINDING DOMAIN-CONTAINING PROTEIN"/>
    <property type="match status" value="1"/>
</dbReference>
<dbReference type="InterPro" id="IPR036188">
    <property type="entry name" value="FAD/NAD-bd_sf"/>
</dbReference>
<dbReference type="PRINTS" id="PR00420">
    <property type="entry name" value="RNGMNOXGNASE"/>
</dbReference>
<dbReference type="OrthoDB" id="3322136at2"/>